<protein>
    <recommendedName>
        <fullName evidence="4">Reverse transcriptase Ty1/copia-type domain-containing protein</fullName>
    </recommendedName>
</protein>
<dbReference type="PANTHER" id="PTHR47481:SF31">
    <property type="entry name" value="OS01G0873500 PROTEIN"/>
    <property type="match status" value="1"/>
</dbReference>
<reference evidence="2" key="1">
    <citation type="submission" date="2023-07" db="EMBL/GenBank/DDBJ databases">
        <title>A chromosome-level genome assembly of Lolium multiflorum.</title>
        <authorList>
            <person name="Chen Y."/>
            <person name="Copetti D."/>
            <person name="Kolliker R."/>
            <person name="Studer B."/>
        </authorList>
    </citation>
    <scope>NUCLEOTIDE SEQUENCE</scope>
    <source>
        <strain evidence="2">02402/16</strain>
        <tissue evidence="2">Leaf</tissue>
    </source>
</reference>
<accession>A0AAD8WXF1</accession>
<evidence type="ECO:0000313" key="3">
    <source>
        <dbReference type="Proteomes" id="UP001231189"/>
    </source>
</evidence>
<dbReference type="Proteomes" id="UP001231189">
    <property type="component" value="Unassembled WGS sequence"/>
</dbReference>
<dbReference type="PANTHER" id="PTHR47481">
    <property type="match status" value="1"/>
</dbReference>
<feature type="compositionally biased region" description="Gly residues" evidence="1">
    <location>
        <begin position="234"/>
        <end position="244"/>
    </location>
</feature>
<feature type="region of interest" description="Disordered" evidence="1">
    <location>
        <begin position="426"/>
        <end position="455"/>
    </location>
</feature>
<dbReference type="AlphaFoldDB" id="A0AAD8WXF1"/>
<organism evidence="2 3">
    <name type="scientific">Lolium multiflorum</name>
    <name type="common">Italian ryegrass</name>
    <name type="synonym">Lolium perenne subsp. multiflorum</name>
    <dbReference type="NCBI Taxonomy" id="4521"/>
    <lineage>
        <taxon>Eukaryota</taxon>
        <taxon>Viridiplantae</taxon>
        <taxon>Streptophyta</taxon>
        <taxon>Embryophyta</taxon>
        <taxon>Tracheophyta</taxon>
        <taxon>Spermatophyta</taxon>
        <taxon>Magnoliopsida</taxon>
        <taxon>Liliopsida</taxon>
        <taxon>Poales</taxon>
        <taxon>Poaceae</taxon>
        <taxon>BOP clade</taxon>
        <taxon>Pooideae</taxon>
        <taxon>Poodae</taxon>
        <taxon>Poeae</taxon>
        <taxon>Poeae Chloroplast Group 2 (Poeae type)</taxon>
        <taxon>Loliodinae</taxon>
        <taxon>Loliinae</taxon>
        <taxon>Lolium</taxon>
    </lineage>
</organism>
<feature type="region of interest" description="Disordered" evidence="1">
    <location>
        <begin position="220"/>
        <end position="303"/>
    </location>
</feature>
<evidence type="ECO:0000313" key="2">
    <source>
        <dbReference type="EMBL" id="KAK1684330.1"/>
    </source>
</evidence>
<feature type="compositionally biased region" description="Gly residues" evidence="1">
    <location>
        <begin position="252"/>
        <end position="281"/>
    </location>
</feature>
<dbReference type="Pfam" id="PF14223">
    <property type="entry name" value="Retrotran_gag_2"/>
    <property type="match status" value="1"/>
</dbReference>
<feature type="region of interest" description="Disordered" evidence="1">
    <location>
        <begin position="392"/>
        <end position="411"/>
    </location>
</feature>
<dbReference type="EMBL" id="JAUUTY010000002">
    <property type="protein sequence ID" value="KAK1684330.1"/>
    <property type="molecule type" value="Genomic_DNA"/>
</dbReference>
<evidence type="ECO:0000256" key="1">
    <source>
        <dbReference type="SAM" id="MobiDB-lite"/>
    </source>
</evidence>
<name>A0AAD8WXF1_LOLMU</name>
<sequence>MSSSSSSAQQPSGGSTFGTGVTERLGKGNFILWQTQVLPAVRGARLMGYLDGSIEAPKEEIEVKKGDETVTEINPAYEDWVASDQKVLSFLVGSLSREVLPYAAGVKTAAELWEILQDMYAARSRAHTTNTRIALASAEKGSKSMGEYVTMMKSLENEMISAGKTLEDEDMVSYILAGLKDDSYTGLVAAILTRPEPITVSELYSQLLSYESRQQMLRGVSQSSVNAATRGGRGRFGGRGGGRGDQGRGNPQRGGNGGQGGYHNGGNHGGYHNGGNYGRGRGNYNNNGRGRGNYNNNGGNHGGGDRAPCQLCNVAGHTAMNCWYRFDQDFVPRERSAANVNYNNNGGGGWNIDTGATDHITSELERLHAHERYHGADQVHAANGAAIQKKTEVTPEKTEATPEKTEAMQKEPEKIAIPRVIACSPAAARKPRVARDPPLAKPRRPDPLGKRTSTQRVPRQILLRAAGTALVARTGEQDRLCRPPLLRQAIPARLDPVRSPPIPRQIRRRTLMWSSLLRHNLPRDPPQVLLDLLCRLNLLQQLCHEGWNLRQLDVKNAFLHGVLEENVYMRQPPGSCHKATSALLRDLQKEFALKDLGDAHYFLGIEVKKKNGGLLLTQERAATLREWDTMPRAKLYADDQMSGPSAYGLARAVLKHDRRRRLAVGVETATPTAALGVHQAVGVVHGMRPLPLRP</sequence>
<keyword evidence="3" id="KW-1185">Reference proteome</keyword>
<feature type="compositionally biased region" description="Low complexity" evidence="1">
    <location>
        <begin position="282"/>
        <end position="298"/>
    </location>
</feature>
<comment type="caution">
    <text evidence="2">The sequence shown here is derived from an EMBL/GenBank/DDBJ whole genome shotgun (WGS) entry which is preliminary data.</text>
</comment>
<evidence type="ECO:0008006" key="4">
    <source>
        <dbReference type="Google" id="ProtNLM"/>
    </source>
</evidence>
<proteinExistence type="predicted"/>
<gene>
    <name evidence="2" type="ORF">QYE76_045178</name>
</gene>